<dbReference type="Gene3D" id="2.60.40.1120">
    <property type="entry name" value="Carboxypeptidase-like, regulatory domain"/>
    <property type="match status" value="1"/>
</dbReference>
<name>A0A1K1P9R3_9FLAO</name>
<dbReference type="RefSeq" id="WP_072303377.1">
    <property type="nucleotide sequence ID" value="NZ_FPIY01000002.1"/>
</dbReference>
<dbReference type="Proteomes" id="UP000183257">
    <property type="component" value="Unassembled WGS sequence"/>
</dbReference>
<dbReference type="InterPro" id="IPR008969">
    <property type="entry name" value="CarboxyPept-like_regulatory"/>
</dbReference>
<dbReference type="Pfam" id="PF14905">
    <property type="entry name" value="OMP_b-brl_3"/>
    <property type="match status" value="1"/>
</dbReference>
<protein>
    <submittedName>
        <fullName evidence="3">CarboxypepD_reg-like domain-containing protein</fullName>
    </submittedName>
</protein>
<organism evidence="3 4">
    <name type="scientific">Cellulophaga fucicola</name>
    <dbReference type="NCBI Taxonomy" id="76595"/>
    <lineage>
        <taxon>Bacteria</taxon>
        <taxon>Pseudomonadati</taxon>
        <taxon>Bacteroidota</taxon>
        <taxon>Flavobacteriia</taxon>
        <taxon>Flavobacteriales</taxon>
        <taxon>Flavobacteriaceae</taxon>
        <taxon>Cellulophaga</taxon>
    </lineage>
</organism>
<evidence type="ECO:0000313" key="4">
    <source>
        <dbReference type="Proteomes" id="UP000183257"/>
    </source>
</evidence>
<dbReference type="Pfam" id="PF13715">
    <property type="entry name" value="CarbopepD_reg_2"/>
    <property type="match status" value="1"/>
</dbReference>
<keyword evidence="1" id="KW-0732">Signal</keyword>
<evidence type="ECO:0000256" key="1">
    <source>
        <dbReference type="SAM" id="SignalP"/>
    </source>
</evidence>
<dbReference type="InterPro" id="IPR041700">
    <property type="entry name" value="OMP_b-brl_3"/>
</dbReference>
<proteinExistence type="predicted"/>
<gene>
    <name evidence="3" type="ORF">SAMN05660313_01731</name>
</gene>
<feature type="domain" description="Outer membrane protein beta-barrel" evidence="2">
    <location>
        <begin position="505"/>
        <end position="920"/>
    </location>
</feature>
<feature type="chain" id="PRO_5012679015" evidence="1">
    <location>
        <begin position="23"/>
        <end position="922"/>
    </location>
</feature>
<feature type="signal peptide" evidence="1">
    <location>
        <begin position="1"/>
        <end position="22"/>
    </location>
</feature>
<dbReference type="EMBL" id="FPIY01000002">
    <property type="protein sequence ID" value="SFW44512.1"/>
    <property type="molecule type" value="Genomic_DNA"/>
</dbReference>
<dbReference type="AlphaFoldDB" id="A0A1K1P9R3"/>
<keyword evidence="4" id="KW-1185">Reference proteome</keyword>
<evidence type="ECO:0000259" key="2">
    <source>
        <dbReference type="Pfam" id="PF14905"/>
    </source>
</evidence>
<dbReference type="STRING" id="76595.SAMN05660313_01731"/>
<dbReference type="SUPFAM" id="SSF49464">
    <property type="entry name" value="Carboxypeptidase regulatory domain-like"/>
    <property type="match status" value="1"/>
</dbReference>
<evidence type="ECO:0000313" key="3">
    <source>
        <dbReference type="EMBL" id="SFW44512.1"/>
    </source>
</evidence>
<dbReference type="OrthoDB" id="603275at2"/>
<sequence>MNKFIKIFMVIAFLGLTGATYAQKVTVTGVVTDSLNNPLEMANVVAINNETKGLDGFGITNEKGIYKMNVNENTKYNIKVSYLGYKTREIVLDTKTADITKNFILLDEAESLDGVEITYEMPVSVKGDTIEYNADSFATGTEKKLEDILKNLPGVEVNDDGEIEVEGQSVGKVMVEGKDFFDGDSKLASKNIPANALDKIQVLKNYNEVGQLKGVTDNQDSYAINIKLKEGKKNFWFGEITAGVGNDERYIAHPKLFYYNPNYSINLITNFNNIGEVAFSRRDYFRFTGGFGGGGSSGSGTSFNVGSSDMGFLTVQNNRAKEINSKFGAANFSYSPKKTWDLSGFAIYSGNNTDMQQNTFRQYKSNADGTQPSPDESTESLTNQRSDLALLKLSSSYKPNADNHFDYDIFGRISSQKEVQDLFSTLTGNIDEVQKQDPYSINQNANYYYTLNAKNIFAVEAQYLIQEEDPFYNAALAQSDQFRLDEVLGMDQNQDGFDVVQDKLVKTNKLDAKIDYWYITGDKSNVKFTLGSLLSTQKFNSEIFQILDNGNKFTLDNAVSSVDNDVKYNFSDVYLAFEYRVKAGIFTFTPGVSVHNYTTKNAQLGSTVTDDFVRLLPSFTTRMQLKKSEDINFNYRMTTSFSDVNQFASSFVMNNYNSLFQGNRDLESALSHNLSLRYNNFNMFNFSNIRASVSYNKRVDQVRNISDFLSYANPDFPATSNDEFIETSNRISSPFNSNFADETFSANGSFERTFGKIKGGLGATMNYSKFNQIVNNEQAVNESFTTSYRGSLGTRFLNAPNIEFGYNLSINNYEQPNGSSIKYFTHRPSVKLDASFLKSFIFNADYSYYNYKNEVESLNTYTFMDASLGYQKKDSQWEYILGVTNLFNTKSLNQDSDNALFVSTSEYFIQPRYVTLKVRYNL</sequence>
<accession>A0A1K1P9R3</accession>
<dbReference type="SUPFAM" id="SSF56935">
    <property type="entry name" value="Porins"/>
    <property type="match status" value="1"/>
</dbReference>
<reference evidence="4" key="1">
    <citation type="submission" date="2016-11" db="EMBL/GenBank/DDBJ databases">
        <authorList>
            <person name="Varghese N."/>
            <person name="Submissions S."/>
        </authorList>
    </citation>
    <scope>NUCLEOTIDE SEQUENCE [LARGE SCALE GENOMIC DNA]</scope>
    <source>
        <strain evidence="4">DSM 24786</strain>
    </source>
</reference>